<dbReference type="AlphaFoldDB" id="A0A8J6LJY2"/>
<reference evidence="1" key="2">
    <citation type="submission" date="2021-08" db="EMBL/GenBank/DDBJ databases">
        <authorList>
            <person name="Eriksson T."/>
        </authorList>
    </citation>
    <scope>NUCLEOTIDE SEQUENCE</scope>
    <source>
        <strain evidence="1">Stoneville</strain>
        <tissue evidence="1">Whole head</tissue>
    </source>
</reference>
<reference evidence="1" key="1">
    <citation type="journal article" date="2020" name="J Insects Food Feed">
        <title>The yellow mealworm (Tenebrio molitor) genome: a resource for the emerging insects as food and feed industry.</title>
        <authorList>
            <person name="Eriksson T."/>
            <person name="Andere A."/>
            <person name="Kelstrup H."/>
            <person name="Emery V."/>
            <person name="Picard C."/>
        </authorList>
    </citation>
    <scope>NUCLEOTIDE SEQUENCE</scope>
    <source>
        <strain evidence="1">Stoneville</strain>
        <tissue evidence="1">Whole head</tissue>
    </source>
</reference>
<accession>A0A8J6LJY2</accession>
<gene>
    <name evidence="1" type="ORF">GEV33_001399</name>
</gene>
<dbReference type="Gene3D" id="3.90.550.10">
    <property type="entry name" value="Spore Coat Polysaccharide Biosynthesis Protein SpsA, Chain A"/>
    <property type="match status" value="1"/>
</dbReference>
<dbReference type="EMBL" id="JABDTM020008037">
    <property type="protein sequence ID" value="KAH0821392.1"/>
    <property type="molecule type" value="Genomic_DNA"/>
</dbReference>
<dbReference type="Proteomes" id="UP000719412">
    <property type="component" value="Unassembled WGS sequence"/>
</dbReference>
<evidence type="ECO:0000313" key="1">
    <source>
        <dbReference type="EMBL" id="KAH0821392.1"/>
    </source>
</evidence>
<keyword evidence="2" id="KW-1185">Reference proteome</keyword>
<sequence length="149" mass="17965">MEVSKIKISPFSDKLNEYLKRCFMDLAVLKRKKQVAIFISDTKQNSYLCIKAQKVHLFRPRLRFLAEAQPRHENRRGQKELFDRGDVKKLVDAGWQKNAFNQYASDMISVHRSLPDPRDEWYCVDDKNAARSRWWEPPRSRLERRRRRN</sequence>
<comment type="caution">
    <text evidence="1">The sequence shown here is derived from an EMBL/GenBank/DDBJ whole genome shotgun (WGS) entry which is preliminary data.</text>
</comment>
<protein>
    <submittedName>
        <fullName evidence="1">Uncharacterized protein</fullName>
    </submittedName>
</protein>
<proteinExistence type="predicted"/>
<organism evidence="1 2">
    <name type="scientific">Tenebrio molitor</name>
    <name type="common">Yellow mealworm beetle</name>
    <dbReference type="NCBI Taxonomy" id="7067"/>
    <lineage>
        <taxon>Eukaryota</taxon>
        <taxon>Metazoa</taxon>
        <taxon>Ecdysozoa</taxon>
        <taxon>Arthropoda</taxon>
        <taxon>Hexapoda</taxon>
        <taxon>Insecta</taxon>
        <taxon>Pterygota</taxon>
        <taxon>Neoptera</taxon>
        <taxon>Endopterygota</taxon>
        <taxon>Coleoptera</taxon>
        <taxon>Polyphaga</taxon>
        <taxon>Cucujiformia</taxon>
        <taxon>Tenebrionidae</taxon>
        <taxon>Tenebrio</taxon>
    </lineage>
</organism>
<dbReference type="InterPro" id="IPR029044">
    <property type="entry name" value="Nucleotide-diphossugar_trans"/>
</dbReference>
<evidence type="ECO:0000313" key="2">
    <source>
        <dbReference type="Proteomes" id="UP000719412"/>
    </source>
</evidence>
<name>A0A8J6LJY2_TENMO</name>